<comment type="similarity">
    <text evidence="1 2">Belongs to the arylamine N-acetyltransferase family.</text>
</comment>
<dbReference type="EMBL" id="KZ559506">
    <property type="protein sequence ID" value="PLN85184.1"/>
    <property type="molecule type" value="Genomic_DNA"/>
</dbReference>
<dbReference type="Gene3D" id="3.30.2140.20">
    <property type="match status" value="1"/>
</dbReference>
<accession>A0A2J5I5H0</accession>
<evidence type="ECO:0000313" key="4">
    <source>
        <dbReference type="Proteomes" id="UP000235023"/>
    </source>
</evidence>
<evidence type="ECO:0000313" key="3">
    <source>
        <dbReference type="EMBL" id="PLN85184.1"/>
    </source>
</evidence>
<organism evidence="3 4">
    <name type="scientific">Aspergillus taichungensis</name>
    <dbReference type="NCBI Taxonomy" id="482145"/>
    <lineage>
        <taxon>Eukaryota</taxon>
        <taxon>Fungi</taxon>
        <taxon>Dikarya</taxon>
        <taxon>Ascomycota</taxon>
        <taxon>Pezizomycotina</taxon>
        <taxon>Eurotiomycetes</taxon>
        <taxon>Eurotiomycetidae</taxon>
        <taxon>Eurotiales</taxon>
        <taxon>Aspergillaceae</taxon>
        <taxon>Aspergillus</taxon>
        <taxon>Aspergillus subgen. Circumdati</taxon>
    </lineage>
</organism>
<dbReference type="PRINTS" id="PR01543">
    <property type="entry name" value="ANATRNSFRASE"/>
</dbReference>
<dbReference type="PANTHER" id="PTHR11786:SF0">
    <property type="entry name" value="ARYLAMINE N-ACETYLTRANSFERASE 4-RELATED"/>
    <property type="match status" value="1"/>
</dbReference>
<protein>
    <submittedName>
        <fullName evidence="3">Putative N-acetyltransferase family protein</fullName>
    </submittedName>
</protein>
<evidence type="ECO:0000256" key="2">
    <source>
        <dbReference type="RuleBase" id="RU003452"/>
    </source>
</evidence>
<dbReference type="Proteomes" id="UP000235023">
    <property type="component" value="Unassembled WGS sequence"/>
</dbReference>
<dbReference type="InterPro" id="IPR038765">
    <property type="entry name" value="Papain-like_cys_pep_sf"/>
</dbReference>
<sequence length="330" mass="36983">MPPNITTYSAEQLELYLQRIQYADAIATSPGVQNPRLQSLRQSIQTEPLATLTTLQRRHLAAIPWGNSALHYSQHRSISTHPAAVFDKLVVRQHDGYCMENTNLFYGVLCSLGYQVYPTGGRVCKVVTGGGAGFVPGEEPYLSLNHMVLIVTIDGQKYMVDVGFGNNTPTSPLPLRPHAAEEAVTCMAPSEMRLIHDALPEFVDRTQKVWIYQVRHERNSAWVPHYSFSEAEFLPQDFAMMNFWTSQGPVSWFKQALFCTRLVLDESTLEPRGIYILSGKEVKRRVLGQTEVLGAFAVDGDRVEALARWFGIVLLPQEVEGIQGMVSEIK</sequence>
<dbReference type="Pfam" id="PF00797">
    <property type="entry name" value="Acetyltransf_2"/>
    <property type="match status" value="1"/>
</dbReference>
<proteinExistence type="inferred from homology"/>
<keyword evidence="4" id="KW-1185">Reference proteome</keyword>
<evidence type="ECO:0000256" key="1">
    <source>
        <dbReference type="ARBA" id="ARBA00006547"/>
    </source>
</evidence>
<dbReference type="OrthoDB" id="10260017at2759"/>
<dbReference type="SUPFAM" id="SSF54001">
    <property type="entry name" value="Cysteine proteinases"/>
    <property type="match status" value="1"/>
</dbReference>
<dbReference type="InterPro" id="IPR053710">
    <property type="entry name" value="Arylamine_NAT_domain_sf"/>
</dbReference>
<dbReference type="AlphaFoldDB" id="A0A2J5I5H0"/>
<dbReference type="InterPro" id="IPR001447">
    <property type="entry name" value="Arylamine_N-AcTrfase"/>
</dbReference>
<gene>
    <name evidence="3" type="ORF">BDW42DRAFT_191022</name>
</gene>
<keyword evidence="2 3" id="KW-0808">Transferase</keyword>
<reference evidence="4" key="1">
    <citation type="submission" date="2017-12" db="EMBL/GenBank/DDBJ databases">
        <authorList>
            <consortium name="DOE Joint Genome Institute"/>
            <person name="Mondo S.J."/>
            <person name="Kjaerbolling I."/>
            <person name="Vesth T.C."/>
            <person name="Frisvad J.C."/>
            <person name="Nybo J.L."/>
            <person name="Theobald S."/>
            <person name="Kuo A."/>
            <person name="Bowyer P."/>
            <person name="Matsuda Y."/>
            <person name="Lyhne E.K."/>
            <person name="Kogle M.E."/>
            <person name="Clum A."/>
            <person name="Lipzen A."/>
            <person name="Salamov A."/>
            <person name="Ngan C.Y."/>
            <person name="Daum C."/>
            <person name="Chiniquy J."/>
            <person name="Barry K."/>
            <person name="LaButti K."/>
            <person name="Haridas S."/>
            <person name="Simmons B.A."/>
            <person name="Magnuson J.K."/>
            <person name="Mortensen U.H."/>
            <person name="Larsen T.O."/>
            <person name="Grigoriev I.V."/>
            <person name="Baker S.E."/>
            <person name="Andersen M.R."/>
            <person name="Nordberg H.P."/>
            <person name="Cantor M.N."/>
            <person name="Hua S.X."/>
        </authorList>
    </citation>
    <scope>NUCLEOTIDE SEQUENCE [LARGE SCALE GENOMIC DNA]</scope>
    <source>
        <strain evidence="4">IBT 19404</strain>
    </source>
</reference>
<dbReference type="GO" id="GO:0016407">
    <property type="term" value="F:acetyltransferase activity"/>
    <property type="evidence" value="ECO:0007669"/>
    <property type="project" value="InterPro"/>
</dbReference>
<name>A0A2J5I5H0_9EURO</name>
<keyword evidence="2" id="KW-0012">Acyltransferase</keyword>
<dbReference type="PANTHER" id="PTHR11786">
    <property type="entry name" value="N-HYDROXYARYLAMINE O-ACETYLTRANSFERASE"/>
    <property type="match status" value="1"/>
</dbReference>